<protein>
    <submittedName>
        <fullName evidence="2">Uncharacterized protein</fullName>
    </submittedName>
</protein>
<keyword evidence="3" id="KW-1185">Reference proteome</keyword>
<accession>A0A8J4XNC6</accession>
<evidence type="ECO:0000313" key="3">
    <source>
        <dbReference type="Proteomes" id="UP000770661"/>
    </source>
</evidence>
<name>A0A8J4XNC6_CHIOP</name>
<dbReference type="AlphaFoldDB" id="A0A8J4XNC6"/>
<comment type="caution">
    <text evidence="2">The sequence shown here is derived from an EMBL/GenBank/DDBJ whole genome shotgun (WGS) entry which is preliminary data.</text>
</comment>
<proteinExistence type="predicted"/>
<dbReference type="Proteomes" id="UP000770661">
    <property type="component" value="Unassembled WGS sequence"/>
</dbReference>
<organism evidence="2 3">
    <name type="scientific">Chionoecetes opilio</name>
    <name type="common">Atlantic snow crab</name>
    <name type="synonym">Cancer opilio</name>
    <dbReference type="NCBI Taxonomy" id="41210"/>
    <lineage>
        <taxon>Eukaryota</taxon>
        <taxon>Metazoa</taxon>
        <taxon>Ecdysozoa</taxon>
        <taxon>Arthropoda</taxon>
        <taxon>Crustacea</taxon>
        <taxon>Multicrustacea</taxon>
        <taxon>Malacostraca</taxon>
        <taxon>Eumalacostraca</taxon>
        <taxon>Eucarida</taxon>
        <taxon>Decapoda</taxon>
        <taxon>Pleocyemata</taxon>
        <taxon>Brachyura</taxon>
        <taxon>Eubrachyura</taxon>
        <taxon>Majoidea</taxon>
        <taxon>Majidae</taxon>
        <taxon>Chionoecetes</taxon>
    </lineage>
</organism>
<evidence type="ECO:0000313" key="2">
    <source>
        <dbReference type="EMBL" id="KAG0710813.1"/>
    </source>
</evidence>
<feature type="region of interest" description="Disordered" evidence="1">
    <location>
        <begin position="1"/>
        <end position="31"/>
    </location>
</feature>
<feature type="compositionally biased region" description="Polar residues" evidence="1">
    <location>
        <begin position="1"/>
        <end position="14"/>
    </location>
</feature>
<sequence length="271" mass="30497">MMSDCTSVSDSESVAVTDLEYDAQSDTERNDAGRVYYEENEPQIVMGSYMFEPEYEVDEQVLAEPEVQQEDLALLQNMDWPAARRKHNAIRNLALESIRFDVPPLLLLALASGFLQDLIADGHLSPDMSYLVCRTPVPPEKPAFKVAQALYDLLVTYNSTDSLIVLQVDSTRANTGWKGGTHAHLEKMLGRSSSGVYAYGSPQPFARVHVDQKAGLTAKTEHPGNPSQYCLQVYFKLYYDIKVHHRLEGGPKHILTQLRVMRPQPKRSKQL</sequence>
<evidence type="ECO:0000256" key="1">
    <source>
        <dbReference type="SAM" id="MobiDB-lite"/>
    </source>
</evidence>
<dbReference type="EMBL" id="JACEEZ010023883">
    <property type="protein sequence ID" value="KAG0710813.1"/>
    <property type="molecule type" value="Genomic_DNA"/>
</dbReference>
<reference evidence="2" key="1">
    <citation type="submission" date="2020-07" db="EMBL/GenBank/DDBJ databases">
        <title>The High-quality genome of the commercially important snow crab, Chionoecetes opilio.</title>
        <authorList>
            <person name="Jeong J.-H."/>
            <person name="Ryu S."/>
        </authorList>
    </citation>
    <scope>NUCLEOTIDE SEQUENCE</scope>
    <source>
        <strain evidence="2">MADBK_172401_WGS</strain>
        <tissue evidence="2">Digestive gland</tissue>
    </source>
</reference>
<dbReference type="OrthoDB" id="115781at2759"/>
<gene>
    <name evidence="2" type="ORF">GWK47_002435</name>
</gene>